<proteinExistence type="inferred from homology"/>
<sequence length="185" mass="21535">MKEIIIHLADLIDILSEQELIQLLEKFACPKNKDVESFLHKKATQFERTHNAKTYLIFNEENMSTGIYGYFSLSFKEIIITPDVSKTKVKSLDGFSKKAERIKTYLIGQLGKNFNIQDNPLNLTRILECIFPIFEQAQTLIGGRVILLECEDIPALVNIYQREKFVFLQKQELIQLYLLFDVKKN</sequence>
<comment type="similarity">
    <text evidence="1">Belongs to the acetyltransferase family. GNAT subfamily.</text>
</comment>
<name>I3CJI8_9GAMM</name>
<dbReference type="Proteomes" id="UP000005744">
    <property type="component" value="Unassembled WGS sequence"/>
</dbReference>
<evidence type="ECO:0000256" key="2">
    <source>
        <dbReference type="ARBA" id="ARBA00022679"/>
    </source>
</evidence>
<dbReference type="HOGENOM" id="CLU_081493_1_0_6"/>
<dbReference type="eggNOG" id="COG0456">
    <property type="taxonomic scope" value="Bacteria"/>
</dbReference>
<dbReference type="AlphaFoldDB" id="I3CJI8"/>
<protein>
    <submittedName>
        <fullName evidence="4">Uncharacterized protein</fullName>
    </submittedName>
</protein>
<organism evidence="4 5">
    <name type="scientific">Beggiatoa alba B18LD</name>
    <dbReference type="NCBI Taxonomy" id="395493"/>
    <lineage>
        <taxon>Bacteria</taxon>
        <taxon>Pseudomonadati</taxon>
        <taxon>Pseudomonadota</taxon>
        <taxon>Gammaproteobacteria</taxon>
        <taxon>Thiotrichales</taxon>
        <taxon>Thiotrichaceae</taxon>
        <taxon>Beggiatoa</taxon>
    </lineage>
</organism>
<evidence type="ECO:0000256" key="3">
    <source>
        <dbReference type="ARBA" id="ARBA00023315"/>
    </source>
</evidence>
<dbReference type="PANTHER" id="PTHR36449">
    <property type="entry name" value="ACETYLTRANSFERASE-RELATED"/>
    <property type="match status" value="1"/>
</dbReference>
<dbReference type="EMBL" id="JH600070">
    <property type="protein sequence ID" value="EIJ43781.1"/>
    <property type="molecule type" value="Genomic_DNA"/>
</dbReference>
<evidence type="ECO:0000313" key="5">
    <source>
        <dbReference type="Proteomes" id="UP000005744"/>
    </source>
</evidence>
<dbReference type="GO" id="GO:0016746">
    <property type="term" value="F:acyltransferase activity"/>
    <property type="evidence" value="ECO:0007669"/>
    <property type="project" value="UniProtKB-KW"/>
</dbReference>
<dbReference type="Gene3D" id="3.40.630.30">
    <property type="match status" value="1"/>
</dbReference>
<keyword evidence="2" id="KW-0808">Transferase</keyword>
<keyword evidence="5" id="KW-1185">Reference proteome</keyword>
<reference evidence="4 5" key="1">
    <citation type="submission" date="2011-11" db="EMBL/GenBank/DDBJ databases">
        <title>Improved High-Quality Draft sequence of Beggiatoa alba B18lD.</title>
        <authorList>
            <consortium name="US DOE Joint Genome Institute"/>
            <person name="Lucas S."/>
            <person name="Han J."/>
            <person name="Lapidus A."/>
            <person name="Cheng J.-F."/>
            <person name="Goodwin L."/>
            <person name="Pitluck S."/>
            <person name="Peters L."/>
            <person name="Mikhailova N."/>
            <person name="Held B."/>
            <person name="Detter J.C."/>
            <person name="Han C."/>
            <person name="Tapia R."/>
            <person name="Land M."/>
            <person name="Hauser L."/>
            <person name="Kyrpides N."/>
            <person name="Ivanova N."/>
            <person name="Pagani I."/>
            <person name="Samuel K."/>
            <person name="Teske A."/>
            <person name="Mueller J."/>
            <person name="Woyke T."/>
        </authorList>
    </citation>
    <scope>NUCLEOTIDE SEQUENCE [LARGE SCALE GENOMIC DNA]</scope>
    <source>
        <strain evidence="4 5">B18LD</strain>
    </source>
</reference>
<accession>I3CJI8</accession>
<keyword evidence="3" id="KW-0012">Acyltransferase</keyword>
<evidence type="ECO:0000256" key="1">
    <source>
        <dbReference type="ARBA" id="ARBA00009342"/>
    </source>
</evidence>
<evidence type="ECO:0000313" key="4">
    <source>
        <dbReference type="EMBL" id="EIJ43781.1"/>
    </source>
</evidence>
<dbReference type="PANTHER" id="PTHR36449:SF1">
    <property type="entry name" value="ACETYLTRANSFERASE"/>
    <property type="match status" value="1"/>
</dbReference>
<dbReference type="STRING" id="395493.BegalDRAFT_2953"/>
<gene>
    <name evidence="4" type="ORF">BegalDRAFT_2953</name>
</gene>